<name>A0A498D2J0_9BACI</name>
<protein>
    <submittedName>
        <fullName evidence="1">Uncharacterized protein</fullName>
    </submittedName>
</protein>
<organism evidence="1 2">
    <name type="scientific">Oceanobacillus piezotolerans</name>
    <dbReference type="NCBI Taxonomy" id="2448030"/>
    <lineage>
        <taxon>Bacteria</taxon>
        <taxon>Bacillati</taxon>
        <taxon>Bacillota</taxon>
        <taxon>Bacilli</taxon>
        <taxon>Bacillales</taxon>
        <taxon>Bacillaceae</taxon>
        <taxon>Oceanobacillus</taxon>
    </lineage>
</organism>
<evidence type="ECO:0000313" key="2">
    <source>
        <dbReference type="Proteomes" id="UP000270219"/>
    </source>
</evidence>
<comment type="caution">
    <text evidence="1">The sequence shown here is derived from an EMBL/GenBank/DDBJ whole genome shotgun (WGS) entry which is preliminary data.</text>
</comment>
<proteinExistence type="predicted"/>
<dbReference type="EMBL" id="RCHR01000009">
    <property type="protein sequence ID" value="RLL41098.1"/>
    <property type="molecule type" value="Genomic_DNA"/>
</dbReference>
<gene>
    <name evidence="1" type="ORF">D8M04_17795</name>
</gene>
<reference evidence="1 2" key="1">
    <citation type="submission" date="2018-10" db="EMBL/GenBank/DDBJ databases">
        <title>Oceanobacillus sp. YLB-02 draft genome.</title>
        <authorList>
            <person name="Yu L."/>
        </authorList>
    </citation>
    <scope>NUCLEOTIDE SEQUENCE [LARGE SCALE GENOMIC DNA]</scope>
    <source>
        <strain evidence="1 2">YLB-02</strain>
    </source>
</reference>
<dbReference type="AlphaFoldDB" id="A0A498D2J0"/>
<sequence>MRKTVIFCFMALFIILTGCTSEEEKKEADLQRSLHAVQSKHKEIETIINQTELYNYIDGTIQFKDENYSGKINTDIDVPINDSYLALEHLEQYRLLEELAQEIFDFQGNGFYLGNIAISEIEYKTLTLTFGDDGDNYIISLENEAPVLTTDNVDNLDNQIFGKIAGEEFVINKSGTVLKEGEYERIGFAAYIKETDTEEKKSSTDSVNSQWNSLSASEKYNIVSRELQTLMNQGYSVYTTKDYFVDALDAFYEGGQTDFTSIPEAIQMVGFSGGAISK</sequence>
<evidence type="ECO:0000313" key="1">
    <source>
        <dbReference type="EMBL" id="RLL41098.1"/>
    </source>
</evidence>
<dbReference type="OrthoDB" id="2881389at2"/>
<dbReference type="PROSITE" id="PS51257">
    <property type="entry name" value="PROKAR_LIPOPROTEIN"/>
    <property type="match status" value="1"/>
</dbReference>
<dbReference type="RefSeq" id="WP_121524760.1">
    <property type="nucleotide sequence ID" value="NZ_RCHR01000009.1"/>
</dbReference>
<accession>A0A498D2J0</accession>
<keyword evidence="2" id="KW-1185">Reference proteome</keyword>
<dbReference type="Proteomes" id="UP000270219">
    <property type="component" value="Unassembled WGS sequence"/>
</dbReference>